<keyword evidence="3" id="KW-1185">Reference proteome</keyword>
<feature type="transmembrane region" description="Helical" evidence="1">
    <location>
        <begin position="156"/>
        <end position="177"/>
    </location>
</feature>
<feature type="transmembrane region" description="Helical" evidence="1">
    <location>
        <begin position="12"/>
        <end position="40"/>
    </location>
</feature>
<keyword evidence="1" id="KW-0812">Transmembrane</keyword>
<feature type="transmembrane region" description="Helical" evidence="1">
    <location>
        <begin position="114"/>
        <end position="135"/>
    </location>
</feature>
<feature type="transmembrane region" description="Helical" evidence="1">
    <location>
        <begin position="197"/>
        <end position="215"/>
    </location>
</feature>
<keyword evidence="1" id="KW-1133">Transmembrane helix</keyword>
<protein>
    <submittedName>
        <fullName evidence="2">DUF4173 domain-containing protein</fullName>
    </submittedName>
</protein>
<evidence type="ECO:0000256" key="1">
    <source>
        <dbReference type="SAM" id="Phobius"/>
    </source>
</evidence>
<proteinExistence type="predicted"/>
<reference evidence="2" key="1">
    <citation type="submission" date="2022-10" db="EMBL/GenBank/DDBJ databases">
        <title>The WGS of Solirubrobacter ginsenosidimutans DSM 21036.</title>
        <authorList>
            <person name="Jiang Z."/>
        </authorList>
    </citation>
    <scope>NUCLEOTIDE SEQUENCE</scope>
    <source>
        <strain evidence="2">DSM 21036</strain>
    </source>
</reference>
<name>A0A9X3N541_9ACTN</name>
<dbReference type="AlphaFoldDB" id="A0A9X3N541"/>
<evidence type="ECO:0000313" key="3">
    <source>
        <dbReference type="Proteomes" id="UP001149140"/>
    </source>
</evidence>
<dbReference type="Proteomes" id="UP001149140">
    <property type="component" value="Unassembled WGS sequence"/>
</dbReference>
<organism evidence="2 3">
    <name type="scientific">Solirubrobacter ginsenosidimutans</name>
    <dbReference type="NCBI Taxonomy" id="490573"/>
    <lineage>
        <taxon>Bacteria</taxon>
        <taxon>Bacillati</taxon>
        <taxon>Actinomycetota</taxon>
        <taxon>Thermoleophilia</taxon>
        <taxon>Solirubrobacterales</taxon>
        <taxon>Solirubrobacteraceae</taxon>
        <taxon>Solirubrobacter</taxon>
    </lineage>
</organism>
<dbReference type="Pfam" id="PF13687">
    <property type="entry name" value="DUF4153"/>
    <property type="match status" value="1"/>
</dbReference>
<feature type="transmembrane region" description="Helical" evidence="1">
    <location>
        <begin position="278"/>
        <end position="296"/>
    </location>
</feature>
<evidence type="ECO:0000313" key="2">
    <source>
        <dbReference type="EMBL" id="MDA0167195.1"/>
    </source>
</evidence>
<comment type="caution">
    <text evidence="2">The sequence shown here is derived from an EMBL/GenBank/DDBJ whole genome shotgun (WGS) entry which is preliminary data.</text>
</comment>
<dbReference type="InterPro" id="IPR025291">
    <property type="entry name" value="DUF4153"/>
</dbReference>
<feature type="transmembrane region" description="Helical" evidence="1">
    <location>
        <begin position="339"/>
        <end position="357"/>
    </location>
</feature>
<feature type="transmembrane region" description="Helical" evidence="1">
    <location>
        <begin position="72"/>
        <end position="94"/>
    </location>
</feature>
<keyword evidence="1" id="KW-0472">Membrane</keyword>
<feature type="transmembrane region" description="Helical" evidence="1">
    <location>
        <begin position="236"/>
        <end position="258"/>
    </location>
</feature>
<dbReference type="RefSeq" id="WP_270046445.1">
    <property type="nucleotide sequence ID" value="NZ_JAPDOD010000092.1"/>
</dbReference>
<sequence length="459" mass="47679">MGAVTPVWAGRAVVLVGVVAGATLLGEALGLGVVVVLFALGAISARVRRPATVPTTDLREAEPPAQDRWVRVWWALAGGLALVPVLRAAPWVVVPALFASAAMASLAVTGGRRWGQLSAGLAALAARVPLGPFLATRAATRGVSLRPAGAAARGAALAAALLALFVPLLMSADAAFAQILENLVPTGWDGGELIERALVLTLFVALGGALLHARLRPPQAPPMPATVRLGAVESNMAVGALVGLFAAFVALQAATLFGGDQHVLQTTGLTYAEYARSGFAQLLTVAALTFAVLGAARRWAQPHRILLAALCLLTLVVLASALKRLGLYEETYGFTRLRLAAHGALLYLGALFVVVLLTRSPRALVATTPASVLLFALADPDRRIADHNLDRYERTGKIDVAYLRTLGADAAPALKNVVSVCVPDDGIAGFNLARAAARRTNTAHRTGASGRCDPPRPTR</sequence>
<gene>
    <name evidence="2" type="ORF">OM076_43445</name>
</gene>
<feature type="transmembrane region" description="Helical" evidence="1">
    <location>
        <begin position="305"/>
        <end position="327"/>
    </location>
</feature>
<dbReference type="EMBL" id="JAPDOD010000092">
    <property type="protein sequence ID" value="MDA0167195.1"/>
    <property type="molecule type" value="Genomic_DNA"/>
</dbReference>
<accession>A0A9X3N541</accession>